<keyword evidence="11" id="KW-0472">Membrane</keyword>
<keyword evidence="10" id="KW-0175">Coiled coil</keyword>
<protein>
    <recommendedName>
        <fullName evidence="3">histidine kinase</fullName>
        <ecNumber evidence="3">2.7.13.3</ecNumber>
    </recommendedName>
</protein>
<keyword evidence="9" id="KW-0902">Two-component regulatory system</keyword>
<dbReference type="InterPro" id="IPR005467">
    <property type="entry name" value="His_kinase_dom"/>
</dbReference>
<keyword evidence="4" id="KW-0597">Phosphoprotein</keyword>
<evidence type="ECO:0000313" key="15">
    <source>
        <dbReference type="Proteomes" id="UP001197247"/>
    </source>
</evidence>
<dbReference type="CDD" id="cd06225">
    <property type="entry name" value="HAMP"/>
    <property type="match status" value="1"/>
</dbReference>
<gene>
    <name evidence="14" type="ORF">KIH74_05795</name>
</gene>
<evidence type="ECO:0000256" key="5">
    <source>
        <dbReference type="ARBA" id="ARBA00022679"/>
    </source>
</evidence>
<keyword evidence="6 11" id="KW-0812">Transmembrane</keyword>
<feature type="domain" description="HAMP" evidence="13">
    <location>
        <begin position="331"/>
        <end position="383"/>
    </location>
</feature>
<dbReference type="CDD" id="cd00082">
    <property type="entry name" value="HisKA"/>
    <property type="match status" value="1"/>
</dbReference>
<reference evidence="14 15" key="1">
    <citation type="submission" date="2021-05" db="EMBL/GenBank/DDBJ databases">
        <title>Kineosporia and Streptomyces sp. nov. two new marine actinobacteria isolated from Coral.</title>
        <authorList>
            <person name="Buangrab K."/>
            <person name="Sutthacheep M."/>
            <person name="Yeemin T."/>
            <person name="Harunari E."/>
            <person name="Igarashi Y."/>
            <person name="Kanchanasin P."/>
            <person name="Tanasupawat S."/>
            <person name="Phongsopitanun W."/>
        </authorList>
    </citation>
    <scope>NUCLEOTIDE SEQUENCE [LARGE SCALE GENOMIC DNA]</scope>
    <source>
        <strain evidence="14 15">J2-2</strain>
    </source>
</reference>
<evidence type="ECO:0000256" key="6">
    <source>
        <dbReference type="ARBA" id="ARBA00022692"/>
    </source>
</evidence>
<evidence type="ECO:0000256" key="4">
    <source>
        <dbReference type="ARBA" id="ARBA00022553"/>
    </source>
</evidence>
<organism evidence="14 15">
    <name type="scientific">Kineosporia corallincola</name>
    <dbReference type="NCBI Taxonomy" id="2835133"/>
    <lineage>
        <taxon>Bacteria</taxon>
        <taxon>Bacillati</taxon>
        <taxon>Actinomycetota</taxon>
        <taxon>Actinomycetes</taxon>
        <taxon>Kineosporiales</taxon>
        <taxon>Kineosporiaceae</taxon>
        <taxon>Kineosporia</taxon>
    </lineage>
</organism>
<dbReference type="InterPro" id="IPR036097">
    <property type="entry name" value="HisK_dim/P_sf"/>
</dbReference>
<accession>A0ABS5TBG8</accession>
<evidence type="ECO:0000256" key="2">
    <source>
        <dbReference type="ARBA" id="ARBA00004236"/>
    </source>
</evidence>
<feature type="transmembrane region" description="Helical" evidence="11">
    <location>
        <begin position="16"/>
        <end position="38"/>
    </location>
</feature>
<dbReference type="PRINTS" id="PR00344">
    <property type="entry name" value="BCTRLSENSOR"/>
</dbReference>
<dbReference type="Gene3D" id="3.30.565.10">
    <property type="entry name" value="Histidine kinase-like ATPase, C-terminal domain"/>
    <property type="match status" value="1"/>
</dbReference>
<dbReference type="SMART" id="SM00387">
    <property type="entry name" value="HATPase_c"/>
    <property type="match status" value="1"/>
</dbReference>
<evidence type="ECO:0000256" key="10">
    <source>
        <dbReference type="SAM" id="Coils"/>
    </source>
</evidence>
<keyword evidence="15" id="KW-1185">Reference proteome</keyword>
<evidence type="ECO:0000256" key="3">
    <source>
        <dbReference type="ARBA" id="ARBA00012438"/>
    </source>
</evidence>
<dbReference type="PROSITE" id="PS50109">
    <property type="entry name" value="HIS_KIN"/>
    <property type="match status" value="1"/>
</dbReference>
<dbReference type="Pfam" id="PF02518">
    <property type="entry name" value="HATPase_c"/>
    <property type="match status" value="1"/>
</dbReference>
<dbReference type="InterPro" id="IPR050736">
    <property type="entry name" value="Sensor_HK_Regulatory"/>
</dbReference>
<comment type="caution">
    <text evidence="14">The sequence shown here is derived from an EMBL/GenBank/DDBJ whole genome shotgun (WGS) entry which is preliminary data.</text>
</comment>
<dbReference type="GO" id="GO:0016301">
    <property type="term" value="F:kinase activity"/>
    <property type="evidence" value="ECO:0007669"/>
    <property type="project" value="UniProtKB-KW"/>
</dbReference>
<dbReference type="Proteomes" id="UP001197247">
    <property type="component" value="Unassembled WGS sequence"/>
</dbReference>
<keyword evidence="8 11" id="KW-1133">Transmembrane helix</keyword>
<dbReference type="SMART" id="SM00388">
    <property type="entry name" value="HisKA"/>
    <property type="match status" value="1"/>
</dbReference>
<dbReference type="PANTHER" id="PTHR43711">
    <property type="entry name" value="TWO-COMPONENT HISTIDINE KINASE"/>
    <property type="match status" value="1"/>
</dbReference>
<dbReference type="Pfam" id="PF00672">
    <property type="entry name" value="HAMP"/>
    <property type="match status" value="1"/>
</dbReference>
<sequence length="606" mass="64121">MISENERRGAVSGLRFRLVVFCLVIAVISIGTTAWIAVSSTSSSLNQQYSQNLSNTTAVYSALSEYAATQSSWDGVTPLVEDLEQRYRTRITLTHEGGTVIVDSHGTRPLLIGTRPTAVINPLQPDVSIGDVAVVGGVDARALGPYRLTPAQQAATRRSTAATQACIRDHDGLTVPVETLPNGRVFLTDNIDPLFCPLDDAGGLATVPERQAGQQLLPALARCFPSAHVTGRQQMTVTLATRKVTVEPASAGFLDAVGRLLSQTSGSTRECVIAARRAQLAPFVAPPAQLFLSTSVTSTLPGLTGVGLRRVVLAGTVILLATLTICFVAASRVRRPLAELTDAVTRIAAGARTGALSLHGTSEMRQLAVAVNDLTVQLDTAEQRRQDMVSDIAHELRTPLGNVRGWVEAMQDGVVDPDAATLGRVHGEALVLQRLIDDLQDLALADAGQLALHPERIDLAVLAEQVVTTARVGAPGAVAMSLDARGDAVVQADPVRFRQIVGNLVSNAQRATATGSIRVTVTGRRDEVTVAVTDTGRGIGEDDLPHLFDRFWRADKSRSRARGGSGLGLAITHALVTAHGGHITVTSEVMHGTTVTVHLPRRLTPG</sequence>
<dbReference type="PANTHER" id="PTHR43711:SF1">
    <property type="entry name" value="HISTIDINE KINASE 1"/>
    <property type="match status" value="1"/>
</dbReference>
<evidence type="ECO:0000259" key="12">
    <source>
        <dbReference type="PROSITE" id="PS50109"/>
    </source>
</evidence>
<dbReference type="InterPro" id="IPR003661">
    <property type="entry name" value="HisK_dim/P_dom"/>
</dbReference>
<dbReference type="SMART" id="SM00304">
    <property type="entry name" value="HAMP"/>
    <property type="match status" value="1"/>
</dbReference>
<evidence type="ECO:0000256" key="7">
    <source>
        <dbReference type="ARBA" id="ARBA00022777"/>
    </source>
</evidence>
<evidence type="ECO:0000259" key="13">
    <source>
        <dbReference type="PROSITE" id="PS50885"/>
    </source>
</evidence>
<dbReference type="InterPro" id="IPR036890">
    <property type="entry name" value="HATPase_C_sf"/>
</dbReference>
<dbReference type="RefSeq" id="WP_214154722.1">
    <property type="nucleotide sequence ID" value="NZ_JAHBAY010000002.1"/>
</dbReference>
<dbReference type="Gene3D" id="1.10.287.130">
    <property type="match status" value="1"/>
</dbReference>
<dbReference type="InterPro" id="IPR004358">
    <property type="entry name" value="Sig_transdc_His_kin-like_C"/>
</dbReference>
<dbReference type="SUPFAM" id="SSF55874">
    <property type="entry name" value="ATPase domain of HSP90 chaperone/DNA topoisomerase II/histidine kinase"/>
    <property type="match status" value="1"/>
</dbReference>
<evidence type="ECO:0000256" key="11">
    <source>
        <dbReference type="SAM" id="Phobius"/>
    </source>
</evidence>
<feature type="domain" description="Histidine kinase" evidence="12">
    <location>
        <begin position="391"/>
        <end position="603"/>
    </location>
</feature>
<keyword evidence="5" id="KW-0808">Transferase</keyword>
<name>A0ABS5TBG8_9ACTN</name>
<comment type="subcellular location">
    <subcellularLocation>
        <location evidence="2">Cell membrane</location>
    </subcellularLocation>
</comment>
<dbReference type="EC" id="2.7.13.3" evidence="3"/>
<dbReference type="Gene3D" id="6.10.340.10">
    <property type="match status" value="1"/>
</dbReference>
<evidence type="ECO:0000256" key="8">
    <source>
        <dbReference type="ARBA" id="ARBA00022989"/>
    </source>
</evidence>
<dbReference type="InterPro" id="IPR003660">
    <property type="entry name" value="HAMP_dom"/>
</dbReference>
<dbReference type="SUPFAM" id="SSF158472">
    <property type="entry name" value="HAMP domain-like"/>
    <property type="match status" value="1"/>
</dbReference>
<dbReference type="EMBL" id="JAHBAY010000002">
    <property type="protein sequence ID" value="MBT0768427.1"/>
    <property type="molecule type" value="Genomic_DNA"/>
</dbReference>
<feature type="coiled-coil region" evidence="10">
    <location>
        <begin position="364"/>
        <end position="391"/>
    </location>
</feature>
<dbReference type="SUPFAM" id="SSF47384">
    <property type="entry name" value="Homodimeric domain of signal transducing histidine kinase"/>
    <property type="match status" value="1"/>
</dbReference>
<evidence type="ECO:0000256" key="1">
    <source>
        <dbReference type="ARBA" id="ARBA00000085"/>
    </source>
</evidence>
<dbReference type="InterPro" id="IPR003594">
    <property type="entry name" value="HATPase_dom"/>
</dbReference>
<comment type="catalytic activity">
    <reaction evidence="1">
        <text>ATP + protein L-histidine = ADP + protein N-phospho-L-histidine.</text>
        <dbReference type="EC" id="2.7.13.3"/>
    </reaction>
</comment>
<dbReference type="PROSITE" id="PS50885">
    <property type="entry name" value="HAMP"/>
    <property type="match status" value="1"/>
</dbReference>
<dbReference type="Pfam" id="PF00512">
    <property type="entry name" value="HisKA"/>
    <property type="match status" value="1"/>
</dbReference>
<evidence type="ECO:0000313" key="14">
    <source>
        <dbReference type="EMBL" id="MBT0768427.1"/>
    </source>
</evidence>
<keyword evidence="7 14" id="KW-0418">Kinase</keyword>
<evidence type="ECO:0000256" key="9">
    <source>
        <dbReference type="ARBA" id="ARBA00023012"/>
    </source>
</evidence>
<proteinExistence type="predicted"/>